<accession>A0A6V7BFW6</accession>
<evidence type="ECO:0000313" key="1">
    <source>
        <dbReference type="EMBL" id="CAD0301170.1"/>
    </source>
</evidence>
<dbReference type="Proteomes" id="UP000587508">
    <property type="component" value="Unassembled WGS sequence"/>
</dbReference>
<evidence type="ECO:0000313" key="2">
    <source>
        <dbReference type="Proteomes" id="UP000587508"/>
    </source>
</evidence>
<dbReference type="AlphaFoldDB" id="A0A6V7BFW6"/>
<organism evidence="1 2">
    <name type="scientific">Xanthomonas hortorum pv. carotae</name>
    <dbReference type="NCBI Taxonomy" id="487904"/>
    <lineage>
        <taxon>Bacteria</taxon>
        <taxon>Pseudomonadati</taxon>
        <taxon>Pseudomonadota</taxon>
        <taxon>Gammaproteobacteria</taxon>
        <taxon>Lysobacterales</taxon>
        <taxon>Lysobacteraceae</taxon>
        <taxon>Xanthomonas</taxon>
    </lineage>
</organism>
<proteinExistence type="predicted"/>
<dbReference type="RefSeq" id="WP_023901962.1">
    <property type="nucleotide sequence ID" value="NZ_CAJDKC010000001.1"/>
</dbReference>
<comment type="caution">
    <text evidence="1">The sequence shown here is derived from an EMBL/GenBank/DDBJ whole genome shotgun (WGS) entry which is preliminary data.</text>
</comment>
<dbReference type="EMBL" id="CAJDKC010000001">
    <property type="protein sequence ID" value="CAD0301161.1"/>
    <property type="molecule type" value="Genomic_DNA"/>
</dbReference>
<reference evidence="1 2" key="1">
    <citation type="submission" date="2020-07" db="EMBL/GenBank/DDBJ databases">
        <authorList>
            <person name="Pothier F. J."/>
        </authorList>
    </citation>
    <scope>NUCLEOTIDE SEQUENCE [LARGE SCALE GENOMIC DNA]</scope>
    <source>
        <strain evidence="1 2">CFBP 7900</strain>
    </source>
</reference>
<name>A0A6V7BFW6_9XANT</name>
<protein>
    <submittedName>
        <fullName evidence="1">Uncharacterized protein</fullName>
    </submittedName>
</protein>
<dbReference type="EMBL" id="CAJDKC010000001">
    <property type="protein sequence ID" value="CAD0301170.1"/>
    <property type="molecule type" value="Genomic_DNA"/>
</dbReference>
<gene>
    <name evidence="1" type="ORF">CFBP7900_00860</name>
</gene>
<sequence>MQANDLLALVVSCGIAGVLDAADKNLQADRHRRDADRATDHLTSDISPNNSITQIFCCG</sequence>